<feature type="transmembrane region" description="Helical" evidence="6">
    <location>
        <begin position="137"/>
        <end position="157"/>
    </location>
</feature>
<keyword evidence="2" id="KW-1003">Cell membrane</keyword>
<dbReference type="GO" id="GO:0022857">
    <property type="term" value="F:transmembrane transporter activity"/>
    <property type="evidence" value="ECO:0007669"/>
    <property type="project" value="InterPro"/>
</dbReference>
<dbReference type="EMBL" id="LJRQ01000449">
    <property type="protein sequence ID" value="KPZ05041.1"/>
    <property type="molecule type" value="Genomic_DNA"/>
</dbReference>
<dbReference type="PANTHER" id="PTHR23513:SF6">
    <property type="entry name" value="MAJOR FACILITATOR SUPERFAMILY ASSOCIATED DOMAIN-CONTAINING PROTEIN"/>
    <property type="match status" value="1"/>
</dbReference>
<proteinExistence type="predicted"/>
<protein>
    <submittedName>
        <fullName evidence="7">Arabinose efflux permease family protein</fullName>
    </submittedName>
</protein>
<name>A0A0N8TAF4_PSEA0</name>
<feature type="transmembrane region" description="Helical" evidence="6">
    <location>
        <begin position="82"/>
        <end position="102"/>
    </location>
</feature>
<sequence length="448" mass="48431">MGRLKANERTSEIRECNSAYQGVRMSEANCLSTEKGSLWRDRNFMCLWMGQSVSEMGSSITNIILPLLAITTLSATPGEIGLLRAMASIAVLLASIPSGVYIDRFNKRSLMIACDFVRAAILVTVPLFAFYDQLSIYWLYAVSFLCSVFSVAFGIAYHSYYPIFVQRKDLPEANSKIETTESAARVGGPGIGTFMAGWIGAPLTLLFDVVSYIASAVLLSFTKTDESSKVKVTKRPPLLQEIGEGFKLLYANSVLARTALTTIGSMFCLAMMNAVFLYYLISDLKISPQMVGIIFFIGEGGGLLAAILASALMRSVGSAKIMWWVVFLSPAGFLLGGAQSHPLLLPTLYLCLTSVRFVLFDIAQYSYRQSSCPLESLGKVTASIRTCIGVAAASGAIFGGWLGSVASPVASIFTATVLMCVSSLPVIFSALRHTKNIEDLPALTPLDR</sequence>
<evidence type="ECO:0000313" key="7">
    <source>
        <dbReference type="EMBL" id="KPZ05041.1"/>
    </source>
</evidence>
<keyword evidence="5 6" id="KW-0472">Membrane</keyword>
<feature type="transmembrane region" description="Helical" evidence="6">
    <location>
        <begin position="384"/>
        <end position="403"/>
    </location>
</feature>
<evidence type="ECO:0000256" key="5">
    <source>
        <dbReference type="ARBA" id="ARBA00023136"/>
    </source>
</evidence>
<dbReference type="AlphaFoldDB" id="A0A0N8TAF4"/>
<organism evidence="7 8">
    <name type="scientific">Pseudomonas amygdali pv. ulmi</name>
    <dbReference type="NCBI Taxonomy" id="251720"/>
    <lineage>
        <taxon>Bacteria</taxon>
        <taxon>Pseudomonadati</taxon>
        <taxon>Pseudomonadota</taxon>
        <taxon>Gammaproteobacteria</taxon>
        <taxon>Pseudomonadales</taxon>
        <taxon>Pseudomonadaceae</taxon>
        <taxon>Pseudomonas</taxon>
        <taxon>Pseudomonas amygdali</taxon>
    </lineage>
</organism>
<feature type="transmembrane region" description="Helical" evidence="6">
    <location>
        <begin position="409"/>
        <end position="431"/>
    </location>
</feature>
<feature type="transmembrane region" description="Helical" evidence="6">
    <location>
        <begin position="344"/>
        <end position="363"/>
    </location>
</feature>
<dbReference type="PANTHER" id="PTHR23513">
    <property type="entry name" value="INTEGRAL MEMBRANE EFFLUX PROTEIN-RELATED"/>
    <property type="match status" value="1"/>
</dbReference>
<feature type="transmembrane region" description="Helical" evidence="6">
    <location>
        <begin position="286"/>
        <end position="309"/>
    </location>
</feature>
<feature type="transmembrane region" description="Helical" evidence="6">
    <location>
        <begin position="59"/>
        <end position="76"/>
    </location>
</feature>
<keyword evidence="3 6" id="KW-0812">Transmembrane</keyword>
<dbReference type="GO" id="GO:0005886">
    <property type="term" value="C:plasma membrane"/>
    <property type="evidence" value="ECO:0007669"/>
    <property type="project" value="UniProtKB-SubCell"/>
</dbReference>
<evidence type="ECO:0000256" key="1">
    <source>
        <dbReference type="ARBA" id="ARBA00004651"/>
    </source>
</evidence>
<dbReference type="Pfam" id="PF07690">
    <property type="entry name" value="MFS_1"/>
    <property type="match status" value="1"/>
</dbReference>
<dbReference type="SUPFAM" id="SSF103473">
    <property type="entry name" value="MFS general substrate transporter"/>
    <property type="match status" value="1"/>
</dbReference>
<comment type="caution">
    <text evidence="7">The sequence shown here is derived from an EMBL/GenBank/DDBJ whole genome shotgun (WGS) entry which is preliminary data.</text>
</comment>
<feature type="transmembrane region" description="Helical" evidence="6">
    <location>
        <begin position="254"/>
        <end position="280"/>
    </location>
</feature>
<accession>A0A0N8TAF4</accession>
<dbReference type="Proteomes" id="UP000050266">
    <property type="component" value="Unassembled WGS sequence"/>
</dbReference>
<feature type="transmembrane region" description="Helical" evidence="6">
    <location>
        <begin position="321"/>
        <end position="338"/>
    </location>
</feature>
<dbReference type="Gene3D" id="1.20.1250.20">
    <property type="entry name" value="MFS general substrate transporter like domains"/>
    <property type="match status" value="1"/>
</dbReference>
<dbReference type="InterPro" id="IPR011701">
    <property type="entry name" value="MFS"/>
</dbReference>
<dbReference type="PATRIC" id="fig|251720.4.peg.557"/>
<gene>
    <name evidence="7" type="ORF">ALO41_00426</name>
</gene>
<evidence type="ECO:0000256" key="6">
    <source>
        <dbReference type="SAM" id="Phobius"/>
    </source>
</evidence>
<reference evidence="7 8" key="1">
    <citation type="submission" date="2015-09" db="EMBL/GenBank/DDBJ databases">
        <title>Genome announcement of multiple Pseudomonas syringae strains.</title>
        <authorList>
            <person name="Thakur S."/>
            <person name="Wang P.W."/>
            <person name="Gong Y."/>
            <person name="Weir B.S."/>
            <person name="Guttman D.S."/>
        </authorList>
    </citation>
    <scope>NUCLEOTIDE SEQUENCE [LARGE SCALE GENOMIC DNA]</scope>
    <source>
        <strain evidence="7 8">ICMP3962</strain>
    </source>
</reference>
<dbReference type="InterPro" id="IPR036259">
    <property type="entry name" value="MFS_trans_sf"/>
</dbReference>
<evidence type="ECO:0000256" key="3">
    <source>
        <dbReference type="ARBA" id="ARBA00022692"/>
    </source>
</evidence>
<feature type="transmembrane region" description="Helical" evidence="6">
    <location>
        <begin position="109"/>
        <end position="131"/>
    </location>
</feature>
<evidence type="ECO:0000256" key="2">
    <source>
        <dbReference type="ARBA" id="ARBA00022475"/>
    </source>
</evidence>
<comment type="subcellular location">
    <subcellularLocation>
        <location evidence="1">Cell membrane</location>
        <topology evidence="1">Multi-pass membrane protein</topology>
    </subcellularLocation>
</comment>
<dbReference type="CDD" id="cd06173">
    <property type="entry name" value="MFS_MefA_like"/>
    <property type="match status" value="1"/>
</dbReference>
<evidence type="ECO:0000256" key="4">
    <source>
        <dbReference type="ARBA" id="ARBA00022989"/>
    </source>
</evidence>
<keyword evidence="4 6" id="KW-1133">Transmembrane helix</keyword>
<evidence type="ECO:0000313" key="8">
    <source>
        <dbReference type="Proteomes" id="UP000050266"/>
    </source>
</evidence>